<name>A0ABQ5EAB9_9ASTR</name>
<accession>A0ABQ5EAB9</accession>
<reference evidence="1" key="2">
    <citation type="submission" date="2022-01" db="EMBL/GenBank/DDBJ databases">
        <authorList>
            <person name="Yamashiro T."/>
            <person name="Shiraishi A."/>
            <person name="Satake H."/>
            <person name="Nakayama K."/>
        </authorList>
    </citation>
    <scope>NUCLEOTIDE SEQUENCE</scope>
</reference>
<reference evidence="1" key="1">
    <citation type="journal article" date="2022" name="Int. J. Mol. Sci.">
        <title>Draft Genome of Tanacetum Coccineum: Genomic Comparison of Closely Related Tanacetum-Family Plants.</title>
        <authorList>
            <person name="Yamashiro T."/>
            <person name="Shiraishi A."/>
            <person name="Nakayama K."/>
            <person name="Satake H."/>
        </authorList>
    </citation>
    <scope>NUCLEOTIDE SEQUENCE</scope>
</reference>
<evidence type="ECO:0000313" key="2">
    <source>
        <dbReference type="Proteomes" id="UP001151760"/>
    </source>
</evidence>
<evidence type="ECO:0000313" key="1">
    <source>
        <dbReference type="EMBL" id="GJT47840.1"/>
    </source>
</evidence>
<sequence length="157" mass="17799">MGRSHFSSRHLETARDRSDIKSCERGAVVGGHFIRDTAHVSTANSDEKVQCERGLRHRTQLVGQSVLGRTGIGSILSSDEFLKEATLLWRECKSQERHPCCHTERVRKLMLEERGGEWNSRVNLRGKEKCGVGGVGEVRGEMNRKERRGQLKPYNEV</sequence>
<proteinExistence type="predicted"/>
<dbReference type="Proteomes" id="UP001151760">
    <property type="component" value="Unassembled WGS sequence"/>
</dbReference>
<comment type="caution">
    <text evidence="1">The sequence shown here is derived from an EMBL/GenBank/DDBJ whole genome shotgun (WGS) entry which is preliminary data.</text>
</comment>
<dbReference type="EMBL" id="BQNB010016102">
    <property type="protein sequence ID" value="GJT47840.1"/>
    <property type="molecule type" value="Genomic_DNA"/>
</dbReference>
<protein>
    <submittedName>
        <fullName evidence="1">Uncharacterized protein</fullName>
    </submittedName>
</protein>
<gene>
    <name evidence="1" type="ORF">Tco_0973997</name>
</gene>
<organism evidence="1 2">
    <name type="scientific">Tanacetum coccineum</name>
    <dbReference type="NCBI Taxonomy" id="301880"/>
    <lineage>
        <taxon>Eukaryota</taxon>
        <taxon>Viridiplantae</taxon>
        <taxon>Streptophyta</taxon>
        <taxon>Embryophyta</taxon>
        <taxon>Tracheophyta</taxon>
        <taxon>Spermatophyta</taxon>
        <taxon>Magnoliopsida</taxon>
        <taxon>eudicotyledons</taxon>
        <taxon>Gunneridae</taxon>
        <taxon>Pentapetalae</taxon>
        <taxon>asterids</taxon>
        <taxon>campanulids</taxon>
        <taxon>Asterales</taxon>
        <taxon>Asteraceae</taxon>
        <taxon>Asteroideae</taxon>
        <taxon>Anthemideae</taxon>
        <taxon>Anthemidinae</taxon>
        <taxon>Tanacetum</taxon>
    </lineage>
</organism>
<keyword evidence="2" id="KW-1185">Reference proteome</keyword>